<reference evidence="6" key="1">
    <citation type="journal article" date="2012" name="Proc. Natl. Acad. Sci. U.S.A.">
        <title>Genome sequence of the button mushroom Agaricus bisporus reveals mechanisms governing adaptation to a humic-rich ecological niche.</title>
        <authorList>
            <person name="Morin E."/>
            <person name="Kohler A."/>
            <person name="Baker A.R."/>
            <person name="Foulongne-Oriol M."/>
            <person name="Lombard V."/>
            <person name="Nagy L.G."/>
            <person name="Ohm R.A."/>
            <person name="Patyshakuliyeva A."/>
            <person name="Brun A."/>
            <person name="Aerts A.L."/>
            <person name="Bailey A.M."/>
            <person name="Billette C."/>
            <person name="Coutinho P.M."/>
            <person name="Deakin G."/>
            <person name="Doddapaneni H."/>
            <person name="Floudas D."/>
            <person name="Grimwood J."/>
            <person name="Hilden K."/>
            <person name="Kuees U."/>
            <person name="LaButti K.M."/>
            <person name="Lapidus A."/>
            <person name="Lindquist E.A."/>
            <person name="Lucas S.M."/>
            <person name="Murat C."/>
            <person name="Riley R.W."/>
            <person name="Salamov A.A."/>
            <person name="Schmutz J."/>
            <person name="Subramanian V."/>
            <person name="Woesten H.A.B."/>
            <person name="Xu J."/>
            <person name="Eastwood D.C."/>
            <person name="Foster G.D."/>
            <person name="Sonnenberg A.S."/>
            <person name="Cullen D."/>
            <person name="de Vries R.P."/>
            <person name="Lundell T."/>
            <person name="Hibbett D.S."/>
            <person name="Henrissat B."/>
            <person name="Burton K.S."/>
            <person name="Kerrigan R.W."/>
            <person name="Challen M.P."/>
            <person name="Grigoriev I.V."/>
            <person name="Martin F."/>
        </authorList>
    </citation>
    <scope>NUCLEOTIDE SEQUENCE [LARGE SCALE GENOMIC DNA]</scope>
    <source>
        <strain evidence="6">JB137-S8 / ATCC MYA-4627 / FGSC 10392</strain>
    </source>
</reference>
<dbReference type="Proteomes" id="UP000008493">
    <property type="component" value="Unassembled WGS sequence"/>
</dbReference>
<dbReference type="InterPro" id="IPR019775">
    <property type="entry name" value="WD40_repeat_CS"/>
</dbReference>
<feature type="compositionally biased region" description="Basic and acidic residues" evidence="4">
    <location>
        <begin position="106"/>
        <end position="132"/>
    </location>
</feature>
<keyword evidence="1 3" id="KW-0853">WD repeat</keyword>
<proteinExistence type="predicted"/>
<dbReference type="InterPro" id="IPR020472">
    <property type="entry name" value="WD40_PAC1"/>
</dbReference>
<organism evidence="5 6">
    <name type="scientific">Agaricus bisporus var. burnettii (strain JB137-S8 / ATCC MYA-4627 / FGSC 10392)</name>
    <name type="common">White button mushroom</name>
    <dbReference type="NCBI Taxonomy" id="597362"/>
    <lineage>
        <taxon>Eukaryota</taxon>
        <taxon>Fungi</taxon>
        <taxon>Dikarya</taxon>
        <taxon>Basidiomycota</taxon>
        <taxon>Agaricomycotina</taxon>
        <taxon>Agaricomycetes</taxon>
        <taxon>Agaricomycetidae</taxon>
        <taxon>Agaricales</taxon>
        <taxon>Agaricineae</taxon>
        <taxon>Agaricaceae</taxon>
        <taxon>Agaricus</taxon>
    </lineage>
</organism>
<name>K5VJX1_AGABU</name>
<dbReference type="PROSITE" id="PS50294">
    <property type="entry name" value="WD_REPEATS_REGION"/>
    <property type="match status" value="4"/>
</dbReference>
<sequence length="526" mass="58997">MAQSRLADALHSIQEDYSRVHAERNALRYELSRITTLASEQDSELSMIRRAIWNLQNQLQQYHQRFEEERLKLFDELRQQRAAAGLPPPSPLRELLNPVSLPAHPLPDDLARDTVKTRGRDYPEFESDERREPKRMRPNRDMPAPPLTTSKPYPRTPPPQKSSLPPHITTPTTAPPFPDDLSLLNVPPEFRKESTDYTITFNPRLPKTMDLDLVCSIPHPSVVCSIQFSPDGRRVATGCNQAAHIYDAKTGTQIYSLIDPSLPKDGDLYIRSVRFSPDGEYLATGGEDQRVWHLKSQSLRHVFAGHTNEIYALDYAQNGNFIVSGSADRTARLWDLRGNNDNKNHKTFKYESNTIQDCGVTSISIIPTPTCQFVAGGCLDGCVRIWNIETGEVVRKLRGHEDSVYAIKFTGDGKRLVSGSLDCSVKYWDTTSLLSLDGLGGCALVGNMKGHQDYVLAVACSSDNRWVVSGSKDRSLVLWDPLDGLPRFKLLGHKNSVISVDINGPYIATASGDMFCRIWAYSSKDR</sequence>
<dbReference type="OrthoDB" id="17410at2759"/>
<feature type="repeat" description="WD" evidence="3">
    <location>
        <begin position="303"/>
        <end position="344"/>
    </location>
</feature>
<dbReference type="HOGENOM" id="CLU_000288_57_23_1"/>
<dbReference type="Gene3D" id="2.130.10.10">
    <property type="entry name" value="YVTN repeat-like/Quinoprotein amine dehydrogenase"/>
    <property type="match status" value="1"/>
</dbReference>
<dbReference type="InterPro" id="IPR001680">
    <property type="entry name" value="WD40_rpt"/>
</dbReference>
<feature type="repeat" description="WD" evidence="3">
    <location>
        <begin position="490"/>
        <end position="526"/>
    </location>
</feature>
<keyword evidence="2" id="KW-0677">Repeat</keyword>
<evidence type="ECO:0000313" key="6">
    <source>
        <dbReference type="Proteomes" id="UP000008493"/>
    </source>
</evidence>
<dbReference type="InParanoid" id="K5VJX1"/>
<dbReference type="InterPro" id="IPR036322">
    <property type="entry name" value="WD40_repeat_dom_sf"/>
</dbReference>
<evidence type="ECO:0000256" key="4">
    <source>
        <dbReference type="SAM" id="MobiDB-lite"/>
    </source>
</evidence>
<dbReference type="AlphaFoldDB" id="K5VJX1"/>
<dbReference type="PROSITE" id="PS50082">
    <property type="entry name" value="WD_REPEATS_2"/>
    <property type="match status" value="5"/>
</dbReference>
<keyword evidence="6" id="KW-1185">Reference proteome</keyword>
<feature type="repeat" description="WD" evidence="3">
    <location>
        <begin position="397"/>
        <end position="432"/>
    </location>
</feature>
<dbReference type="OMA" id="YESNTIQ"/>
<dbReference type="SMART" id="SM00320">
    <property type="entry name" value="WD40"/>
    <property type="match status" value="7"/>
</dbReference>
<dbReference type="Pfam" id="PF00400">
    <property type="entry name" value="WD40"/>
    <property type="match status" value="7"/>
</dbReference>
<feature type="repeat" description="WD" evidence="3">
    <location>
        <begin position="368"/>
        <end position="396"/>
    </location>
</feature>
<protein>
    <submittedName>
        <fullName evidence="5">Uncharacterized protein</fullName>
    </submittedName>
</protein>
<dbReference type="RefSeq" id="XP_007334744.1">
    <property type="nucleotide sequence ID" value="XM_007334682.1"/>
</dbReference>
<dbReference type="Gene3D" id="1.20.5.340">
    <property type="match status" value="1"/>
</dbReference>
<evidence type="ECO:0000256" key="1">
    <source>
        <dbReference type="ARBA" id="ARBA00022574"/>
    </source>
</evidence>
<dbReference type="eggNOG" id="KOG0266">
    <property type="taxonomic scope" value="Eukaryota"/>
</dbReference>
<feature type="repeat" description="WD" evidence="3">
    <location>
        <begin position="448"/>
        <end position="480"/>
    </location>
</feature>
<accession>K5VJX1</accession>
<dbReference type="PANTHER" id="PTHR22847:SF728">
    <property type="entry name" value="TRANSCRIPTIONAL REPRESSOR TUP11-RELATED"/>
    <property type="match status" value="1"/>
</dbReference>
<dbReference type="PRINTS" id="PR00320">
    <property type="entry name" value="GPROTEINBRPT"/>
</dbReference>
<dbReference type="GeneID" id="18827831"/>
<dbReference type="PANTHER" id="PTHR22847">
    <property type="entry name" value="WD40 REPEAT PROTEIN"/>
    <property type="match status" value="1"/>
</dbReference>
<gene>
    <name evidence="5" type="ORF">AGABI1DRAFT_133050</name>
</gene>
<dbReference type="InterPro" id="IPR015943">
    <property type="entry name" value="WD40/YVTN_repeat-like_dom_sf"/>
</dbReference>
<dbReference type="SUPFAM" id="SSF50978">
    <property type="entry name" value="WD40 repeat-like"/>
    <property type="match status" value="1"/>
</dbReference>
<dbReference type="STRING" id="597362.K5VJX1"/>
<feature type="region of interest" description="Disordered" evidence="4">
    <location>
        <begin position="84"/>
        <end position="179"/>
    </location>
</feature>
<dbReference type="KEGG" id="abp:AGABI1DRAFT133050"/>
<evidence type="ECO:0000313" key="5">
    <source>
        <dbReference type="EMBL" id="EKM74619.1"/>
    </source>
</evidence>
<dbReference type="EMBL" id="JH971434">
    <property type="protein sequence ID" value="EKM74619.1"/>
    <property type="molecule type" value="Genomic_DNA"/>
</dbReference>
<evidence type="ECO:0000256" key="2">
    <source>
        <dbReference type="ARBA" id="ARBA00022737"/>
    </source>
</evidence>
<evidence type="ECO:0000256" key="3">
    <source>
        <dbReference type="PROSITE-ProRule" id="PRU00221"/>
    </source>
</evidence>
<dbReference type="PROSITE" id="PS00678">
    <property type="entry name" value="WD_REPEATS_1"/>
    <property type="match status" value="1"/>
</dbReference>
<dbReference type="CDD" id="cd00200">
    <property type="entry name" value="WD40"/>
    <property type="match status" value="1"/>
</dbReference>